<dbReference type="EMBL" id="JAHLQT010021080">
    <property type="protein sequence ID" value="KAG7167911.1"/>
    <property type="molecule type" value="Genomic_DNA"/>
</dbReference>
<reference evidence="1" key="1">
    <citation type="journal article" date="2021" name="Sci. Adv.">
        <title>The American lobster genome reveals insights on longevity, neural, and immune adaptations.</title>
        <authorList>
            <person name="Polinski J.M."/>
            <person name="Zimin A.V."/>
            <person name="Clark K.F."/>
            <person name="Kohn A.B."/>
            <person name="Sadowski N."/>
            <person name="Timp W."/>
            <person name="Ptitsyn A."/>
            <person name="Khanna P."/>
            <person name="Romanova D.Y."/>
            <person name="Williams P."/>
            <person name="Greenwood S.J."/>
            <person name="Moroz L.L."/>
            <person name="Walt D.R."/>
            <person name="Bodnar A.G."/>
        </authorList>
    </citation>
    <scope>NUCLEOTIDE SEQUENCE</scope>
    <source>
        <strain evidence="1">GMGI-L3</strain>
    </source>
</reference>
<evidence type="ECO:0000313" key="1">
    <source>
        <dbReference type="EMBL" id="KAG7167911.1"/>
    </source>
</evidence>
<gene>
    <name evidence="1" type="ORF">Hamer_G018329</name>
</gene>
<accession>A0A8J5K273</accession>
<feature type="non-terminal residue" evidence="1">
    <location>
        <position position="1"/>
    </location>
</feature>
<proteinExistence type="predicted"/>
<name>A0A8J5K273_HOMAM</name>
<organism evidence="1 2">
    <name type="scientific">Homarus americanus</name>
    <name type="common">American lobster</name>
    <dbReference type="NCBI Taxonomy" id="6706"/>
    <lineage>
        <taxon>Eukaryota</taxon>
        <taxon>Metazoa</taxon>
        <taxon>Ecdysozoa</taxon>
        <taxon>Arthropoda</taxon>
        <taxon>Crustacea</taxon>
        <taxon>Multicrustacea</taxon>
        <taxon>Malacostraca</taxon>
        <taxon>Eumalacostraca</taxon>
        <taxon>Eucarida</taxon>
        <taxon>Decapoda</taxon>
        <taxon>Pleocyemata</taxon>
        <taxon>Astacidea</taxon>
        <taxon>Nephropoidea</taxon>
        <taxon>Nephropidae</taxon>
        <taxon>Homarus</taxon>
    </lineage>
</organism>
<comment type="caution">
    <text evidence="1">The sequence shown here is derived from an EMBL/GenBank/DDBJ whole genome shotgun (WGS) entry which is preliminary data.</text>
</comment>
<dbReference type="Proteomes" id="UP000747542">
    <property type="component" value="Unassembled WGS sequence"/>
</dbReference>
<keyword evidence="2" id="KW-1185">Reference proteome</keyword>
<dbReference type="AlphaFoldDB" id="A0A8J5K273"/>
<evidence type="ECO:0000313" key="2">
    <source>
        <dbReference type="Proteomes" id="UP000747542"/>
    </source>
</evidence>
<sequence length="428" mass="48565">FRPRIEQNSAQNTVAVRFSLPQKTAGFSPKYLQVSPMRRQDSILQCHADSCPVGEDGARICGGCPRIKDLPKHGRILPQEHLQILPQEQIPPDYVGFRPGHLQDSPSEYGGRFHPKILQIPPLETVVSPPQATVGSRPGAFADSTPEDFVQGCDSALNTVGFCLKYGEGFCQETVGFHLRTCVIPSPGEVDSGSEYGRIPASEYGRFCPRRRRIPYQYTAGFRLRIWDDSAPGRGRIPTQNTVGFRLRKQLDSASEYSRIPPQNTVGFRLRIQKDSTKEYSRIPPQNTVDYASEYKYSRILPQETVGFRLRIPYDSTSEYRRIPPKNTVGFRLRIRRIQPQNSVGFRPRIGQDSDTGDGRIPLQKTVGLSLRIRRILPQDTLGFRSEYSMIPPQNSVGFRPRIQTILRKVSEVLTGERLIHYYQFLTK</sequence>
<feature type="non-terminal residue" evidence="1">
    <location>
        <position position="428"/>
    </location>
</feature>
<protein>
    <submittedName>
        <fullName evidence="1">Uncharacterized protein</fullName>
    </submittedName>
</protein>